<dbReference type="Pfam" id="PF13424">
    <property type="entry name" value="TPR_12"/>
    <property type="match status" value="1"/>
</dbReference>
<dbReference type="InterPro" id="IPR011990">
    <property type="entry name" value="TPR-like_helical_dom_sf"/>
</dbReference>
<reference evidence="2 3" key="1">
    <citation type="submission" date="2024-09" db="EMBL/GenBank/DDBJ databases">
        <title>Rethinking Asexuality: The Enigmatic Case of Functional Sexual Genes in Lepraria (Stereocaulaceae).</title>
        <authorList>
            <person name="Doellman M."/>
            <person name="Sun Y."/>
            <person name="Barcenas-Pena A."/>
            <person name="Lumbsch H.T."/>
            <person name="Grewe F."/>
        </authorList>
    </citation>
    <scope>NUCLEOTIDE SEQUENCE [LARGE SCALE GENOMIC DNA]</scope>
    <source>
        <strain evidence="2 3">Mercado 3170</strain>
    </source>
</reference>
<dbReference type="SUPFAM" id="SSF48452">
    <property type="entry name" value="TPR-like"/>
    <property type="match status" value="2"/>
</dbReference>
<dbReference type="PRINTS" id="PR00381">
    <property type="entry name" value="KINESINLIGHT"/>
</dbReference>
<dbReference type="PANTHER" id="PTHR46082:SF11">
    <property type="entry name" value="AAA+ ATPASE DOMAIN-CONTAINING PROTEIN-RELATED"/>
    <property type="match status" value="1"/>
</dbReference>
<dbReference type="Proteomes" id="UP001590950">
    <property type="component" value="Unassembled WGS sequence"/>
</dbReference>
<protein>
    <recommendedName>
        <fullName evidence="4">Kinesin light chain</fullName>
    </recommendedName>
</protein>
<sequence>MNHVEAAALLFKSARLNISSEDYQEQSLAIIEELGYLALAIDQAGAYIASGECRLDDFLDVFNAHRLHLLQNEAYKGASESDRAVYATWDLSYAVIRRQANAAVNEAVSQGPKAALQILRVFPFFHNEGITEDIFRFAAENSQNQSEAVCEVDGRFPSALLQLRPDGTWDSQSFRQGIQTLLSFSLVGQENSQRRFFMHRLVHLWAYDSLTAAEKDRFCDQSRDVLKRSITWRFKSNDYTFRRDLLPHVAKFQYQSSLSSMKPKENGIAEFALVFSEAGRWKEAEELRVQVVEITKRVLGQEHPETLTSMSNLASTYRNQGRWKEAEQLEVQVAEIRKRVLGQEHPETLTSMSNLASTYRNQGRWKEAEQLEVQVAEISKRVLGQEHPGTLTSMSNLASTYWNQGRWKEAEELGVQVVEISKRVLGQEHPSTLTSMNNLAFTLKSQIRDKEAISLMENCSELRKRILGPKHPNTESSCQALHEWKSEADEHEHSH</sequence>
<dbReference type="PANTHER" id="PTHR46082">
    <property type="entry name" value="ATP/GTP-BINDING PROTEIN-RELATED"/>
    <property type="match status" value="1"/>
</dbReference>
<dbReference type="InterPro" id="IPR053137">
    <property type="entry name" value="NLR-like"/>
</dbReference>
<evidence type="ECO:0000256" key="1">
    <source>
        <dbReference type="SAM" id="MobiDB-lite"/>
    </source>
</evidence>
<dbReference type="Pfam" id="PF13374">
    <property type="entry name" value="TPR_10"/>
    <property type="match status" value="3"/>
</dbReference>
<proteinExistence type="predicted"/>
<name>A0ABR3ZZY6_9LECA</name>
<organism evidence="2 3">
    <name type="scientific">Stereocaulon virgatum</name>
    <dbReference type="NCBI Taxonomy" id="373712"/>
    <lineage>
        <taxon>Eukaryota</taxon>
        <taxon>Fungi</taxon>
        <taxon>Dikarya</taxon>
        <taxon>Ascomycota</taxon>
        <taxon>Pezizomycotina</taxon>
        <taxon>Lecanoromycetes</taxon>
        <taxon>OSLEUM clade</taxon>
        <taxon>Lecanoromycetidae</taxon>
        <taxon>Lecanorales</taxon>
        <taxon>Lecanorineae</taxon>
        <taxon>Stereocaulaceae</taxon>
        <taxon>Stereocaulon</taxon>
    </lineage>
</organism>
<comment type="caution">
    <text evidence="2">The sequence shown here is derived from an EMBL/GenBank/DDBJ whole genome shotgun (WGS) entry which is preliminary data.</text>
</comment>
<keyword evidence="3" id="KW-1185">Reference proteome</keyword>
<feature type="region of interest" description="Disordered" evidence="1">
    <location>
        <begin position="467"/>
        <end position="495"/>
    </location>
</feature>
<evidence type="ECO:0000313" key="3">
    <source>
        <dbReference type="Proteomes" id="UP001590950"/>
    </source>
</evidence>
<accession>A0ABR3ZZY6</accession>
<dbReference type="EMBL" id="JBEFKJ010000061">
    <property type="protein sequence ID" value="KAL2036638.1"/>
    <property type="molecule type" value="Genomic_DNA"/>
</dbReference>
<feature type="compositionally biased region" description="Basic and acidic residues" evidence="1">
    <location>
        <begin position="482"/>
        <end position="495"/>
    </location>
</feature>
<evidence type="ECO:0008006" key="4">
    <source>
        <dbReference type="Google" id="ProtNLM"/>
    </source>
</evidence>
<dbReference type="Gene3D" id="1.25.40.10">
    <property type="entry name" value="Tetratricopeptide repeat domain"/>
    <property type="match status" value="2"/>
</dbReference>
<evidence type="ECO:0000313" key="2">
    <source>
        <dbReference type="EMBL" id="KAL2036638.1"/>
    </source>
</evidence>
<gene>
    <name evidence="2" type="ORF">N7G274_010664</name>
</gene>